<comment type="caution">
    <text evidence="3">The sequence shown here is derived from an EMBL/GenBank/DDBJ whole genome shotgun (WGS) entry which is preliminary data.</text>
</comment>
<dbReference type="InterPro" id="IPR027417">
    <property type="entry name" value="P-loop_NTPase"/>
</dbReference>
<dbReference type="Proteomes" id="UP001302126">
    <property type="component" value="Unassembled WGS sequence"/>
</dbReference>
<dbReference type="PANTHER" id="PTHR10039">
    <property type="entry name" value="AMELOGENIN"/>
    <property type="match status" value="1"/>
</dbReference>
<dbReference type="Pfam" id="PF24883">
    <property type="entry name" value="NPHP3_N"/>
    <property type="match status" value="1"/>
</dbReference>
<dbReference type="InterPro" id="IPR056884">
    <property type="entry name" value="NPHP3-like_N"/>
</dbReference>
<dbReference type="AlphaFoldDB" id="A0AAN6WUC9"/>
<dbReference type="PANTHER" id="PTHR10039:SF5">
    <property type="entry name" value="NACHT DOMAIN-CONTAINING PROTEIN"/>
    <property type="match status" value="1"/>
</dbReference>
<reference evidence="3" key="2">
    <citation type="submission" date="2023-05" db="EMBL/GenBank/DDBJ databases">
        <authorList>
            <consortium name="Lawrence Berkeley National Laboratory"/>
            <person name="Steindorff A."/>
            <person name="Hensen N."/>
            <person name="Bonometti L."/>
            <person name="Westerberg I."/>
            <person name="Brannstrom I.O."/>
            <person name="Guillou S."/>
            <person name="Cros-Aarteil S."/>
            <person name="Calhoun S."/>
            <person name="Haridas S."/>
            <person name="Kuo A."/>
            <person name="Mondo S."/>
            <person name="Pangilinan J."/>
            <person name="Riley R."/>
            <person name="Labutti K."/>
            <person name="Andreopoulos B."/>
            <person name="Lipzen A."/>
            <person name="Chen C."/>
            <person name="Yanf M."/>
            <person name="Daum C."/>
            <person name="Ng V."/>
            <person name="Clum A."/>
            <person name="Ohm R."/>
            <person name="Martin F."/>
            <person name="Silar P."/>
            <person name="Natvig D."/>
            <person name="Lalanne C."/>
            <person name="Gautier V."/>
            <person name="Ament-Velasquez S.L."/>
            <person name="Kruys A."/>
            <person name="Hutchinson M.I."/>
            <person name="Powell A.J."/>
            <person name="Barry K."/>
            <person name="Miller A.N."/>
            <person name="Grigoriev I.V."/>
            <person name="Debuchy R."/>
            <person name="Gladieux P."/>
            <person name="Thoren M.H."/>
            <person name="Johannesson H."/>
        </authorList>
    </citation>
    <scope>NUCLEOTIDE SEQUENCE</scope>
    <source>
        <strain evidence="3">PSN309</strain>
    </source>
</reference>
<sequence>MDLHTRRDSSTSAATFFTPPPTEVEDIMLSPEEAQLIEKLEFEFDVFGDGDNDSSACPCRDDTCEWIMLNEIYQRWEGPRPSDRATDHSGILWIKGKLLSGKTTLLKYMANKLVSRDLTNTTLAISYFFRSKSEEEPQSTLDCYRSLLLQLFKDAPETQHALRQVGWMGSKAIMQQGWNLECLTQTLPRALSLLGPEKSLFLFIDGLDAAKWHEAQELVSFVEHLTDLHDSQSRLFRVCLSSRHFGSVTPRKGSQLTLEKLPQHEEAISRFIMRGLRLGGHNDVNYAYASGCAVEVIDQRMPVLLAEATDLDTELKKAVNVYSATSSDEDIMEMIFYLVGFDTGLRPVELFHAVRIGLMRWTLGRKVASGAMTEEQHNSTIEARTREALLRYRDYEFAFLSGEEEASRYIQLASKGLLEVCDGVVEIVHIHLHTIWHSQAESLNDLNCSLNEKAGMLEELCHYQLKFGGVFLEMMEEEGREKIKEGLTRRFPFLDYAVRNLFSHTERASKSDSNGALRMKTTLIKEGGFRVRGPYGYPILAAIAAKNVEVFLALMKVIGLDKSAMSKGRQHIKYQLDDFPEFGDFEEEGRGLITYLVQLGFIPLLKFYLRASKNHNEFRKALSAKELLLSPHGPQQLTAIWWARSEVVEKYLVAEIFPGGLLR</sequence>
<keyword evidence="1" id="KW-0677">Repeat</keyword>
<evidence type="ECO:0000256" key="1">
    <source>
        <dbReference type="ARBA" id="ARBA00022737"/>
    </source>
</evidence>
<dbReference type="Gene3D" id="3.40.50.300">
    <property type="entry name" value="P-loop containing nucleotide triphosphate hydrolases"/>
    <property type="match status" value="1"/>
</dbReference>
<proteinExistence type="predicted"/>
<evidence type="ECO:0000259" key="2">
    <source>
        <dbReference type="Pfam" id="PF24883"/>
    </source>
</evidence>
<evidence type="ECO:0000313" key="4">
    <source>
        <dbReference type="Proteomes" id="UP001302126"/>
    </source>
</evidence>
<organism evidence="3 4">
    <name type="scientific">Podospora australis</name>
    <dbReference type="NCBI Taxonomy" id="1536484"/>
    <lineage>
        <taxon>Eukaryota</taxon>
        <taxon>Fungi</taxon>
        <taxon>Dikarya</taxon>
        <taxon>Ascomycota</taxon>
        <taxon>Pezizomycotina</taxon>
        <taxon>Sordariomycetes</taxon>
        <taxon>Sordariomycetidae</taxon>
        <taxon>Sordariales</taxon>
        <taxon>Podosporaceae</taxon>
        <taxon>Podospora</taxon>
    </lineage>
</organism>
<name>A0AAN6WUC9_9PEZI</name>
<accession>A0AAN6WUC9</accession>
<evidence type="ECO:0000313" key="3">
    <source>
        <dbReference type="EMBL" id="KAK4187651.1"/>
    </source>
</evidence>
<feature type="domain" description="Nephrocystin 3-like N-terminal" evidence="2">
    <location>
        <begin position="62"/>
        <end position="243"/>
    </location>
</feature>
<protein>
    <recommendedName>
        <fullName evidence="2">Nephrocystin 3-like N-terminal domain-containing protein</fullName>
    </recommendedName>
</protein>
<dbReference type="EMBL" id="MU864399">
    <property type="protein sequence ID" value="KAK4187651.1"/>
    <property type="molecule type" value="Genomic_DNA"/>
</dbReference>
<gene>
    <name evidence="3" type="ORF">QBC35DRAFT_551684</name>
</gene>
<reference evidence="3" key="1">
    <citation type="journal article" date="2023" name="Mol. Phylogenet. Evol.">
        <title>Genome-scale phylogeny and comparative genomics of the fungal order Sordariales.</title>
        <authorList>
            <person name="Hensen N."/>
            <person name="Bonometti L."/>
            <person name="Westerberg I."/>
            <person name="Brannstrom I.O."/>
            <person name="Guillou S."/>
            <person name="Cros-Aarteil S."/>
            <person name="Calhoun S."/>
            <person name="Haridas S."/>
            <person name="Kuo A."/>
            <person name="Mondo S."/>
            <person name="Pangilinan J."/>
            <person name="Riley R."/>
            <person name="LaButti K."/>
            <person name="Andreopoulos B."/>
            <person name="Lipzen A."/>
            <person name="Chen C."/>
            <person name="Yan M."/>
            <person name="Daum C."/>
            <person name="Ng V."/>
            <person name="Clum A."/>
            <person name="Steindorff A."/>
            <person name="Ohm R.A."/>
            <person name="Martin F."/>
            <person name="Silar P."/>
            <person name="Natvig D.O."/>
            <person name="Lalanne C."/>
            <person name="Gautier V."/>
            <person name="Ament-Velasquez S.L."/>
            <person name="Kruys A."/>
            <person name="Hutchinson M.I."/>
            <person name="Powell A.J."/>
            <person name="Barry K."/>
            <person name="Miller A.N."/>
            <person name="Grigoriev I.V."/>
            <person name="Debuchy R."/>
            <person name="Gladieux P."/>
            <person name="Hiltunen Thoren M."/>
            <person name="Johannesson H."/>
        </authorList>
    </citation>
    <scope>NUCLEOTIDE SEQUENCE</scope>
    <source>
        <strain evidence="3">PSN309</strain>
    </source>
</reference>
<keyword evidence="4" id="KW-1185">Reference proteome</keyword>